<dbReference type="GO" id="GO:0008270">
    <property type="term" value="F:zinc ion binding"/>
    <property type="evidence" value="ECO:0007669"/>
    <property type="project" value="InterPro"/>
</dbReference>
<dbReference type="EMBL" id="CABFNQ020000679">
    <property type="protein sequence ID" value="CAH0022494.1"/>
    <property type="molecule type" value="Genomic_DNA"/>
</dbReference>
<keyword evidence="1" id="KW-0805">Transcription regulation</keyword>
<dbReference type="GO" id="GO:0005634">
    <property type="term" value="C:nucleus"/>
    <property type="evidence" value="ECO:0007669"/>
    <property type="project" value="TreeGrafter"/>
</dbReference>
<keyword evidence="3" id="KW-0539">Nucleus</keyword>
<protein>
    <recommendedName>
        <fullName evidence="4">Xylanolytic transcriptional activator regulatory domain-containing protein</fullName>
    </recommendedName>
</protein>
<dbReference type="CDD" id="cd12148">
    <property type="entry name" value="fungal_TF_MHR"/>
    <property type="match status" value="1"/>
</dbReference>
<organism evidence="5 6">
    <name type="scientific">Clonostachys rhizophaga</name>
    <dbReference type="NCBI Taxonomy" id="160324"/>
    <lineage>
        <taxon>Eukaryota</taxon>
        <taxon>Fungi</taxon>
        <taxon>Dikarya</taxon>
        <taxon>Ascomycota</taxon>
        <taxon>Pezizomycotina</taxon>
        <taxon>Sordariomycetes</taxon>
        <taxon>Hypocreomycetidae</taxon>
        <taxon>Hypocreales</taxon>
        <taxon>Bionectriaceae</taxon>
        <taxon>Clonostachys</taxon>
    </lineage>
</organism>
<dbReference type="Proteomes" id="UP000696573">
    <property type="component" value="Unassembled WGS sequence"/>
</dbReference>
<evidence type="ECO:0000256" key="3">
    <source>
        <dbReference type="ARBA" id="ARBA00023242"/>
    </source>
</evidence>
<gene>
    <name evidence="5" type="ORF">CRHIZ90672A_00016304</name>
</gene>
<dbReference type="GO" id="GO:0000981">
    <property type="term" value="F:DNA-binding transcription factor activity, RNA polymerase II-specific"/>
    <property type="evidence" value="ECO:0007669"/>
    <property type="project" value="TreeGrafter"/>
</dbReference>
<dbReference type="PANTHER" id="PTHR47424:SF4">
    <property type="entry name" value="ZN(II)2CYS6 TRANSCRIPTION FACTOR (EUROFUNG)"/>
    <property type="match status" value="1"/>
</dbReference>
<dbReference type="AlphaFoldDB" id="A0A9N9YII6"/>
<keyword evidence="2" id="KW-0804">Transcription</keyword>
<dbReference type="PANTHER" id="PTHR47424">
    <property type="entry name" value="REGULATORY PROTEIN GAL4"/>
    <property type="match status" value="1"/>
</dbReference>
<evidence type="ECO:0000256" key="1">
    <source>
        <dbReference type="ARBA" id="ARBA00023015"/>
    </source>
</evidence>
<dbReference type="InterPro" id="IPR007219">
    <property type="entry name" value="XnlR_reg_dom"/>
</dbReference>
<dbReference type="InterPro" id="IPR051127">
    <property type="entry name" value="Fungal_SecMet_Regulators"/>
</dbReference>
<evidence type="ECO:0000259" key="4">
    <source>
        <dbReference type="SMART" id="SM00906"/>
    </source>
</evidence>
<proteinExistence type="predicted"/>
<dbReference type="OrthoDB" id="424974at2759"/>
<evidence type="ECO:0000313" key="6">
    <source>
        <dbReference type="Proteomes" id="UP000696573"/>
    </source>
</evidence>
<dbReference type="Pfam" id="PF04082">
    <property type="entry name" value="Fungal_trans"/>
    <property type="match status" value="1"/>
</dbReference>
<evidence type="ECO:0000256" key="2">
    <source>
        <dbReference type="ARBA" id="ARBA00023163"/>
    </source>
</evidence>
<comment type="caution">
    <text evidence="5">The sequence shown here is derived from an EMBL/GenBank/DDBJ whole genome shotgun (WGS) entry which is preliminary data.</text>
</comment>
<reference evidence="5" key="1">
    <citation type="submission" date="2021-10" db="EMBL/GenBank/DDBJ databases">
        <authorList>
            <person name="Piombo E."/>
        </authorList>
    </citation>
    <scope>NUCLEOTIDE SEQUENCE</scope>
</reference>
<dbReference type="SMART" id="SM00906">
    <property type="entry name" value="Fungal_trans"/>
    <property type="match status" value="1"/>
</dbReference>
<dbReference type="GO" id="GO:0000978">
    <property type="term" value="F:RNA polymerase II cis-regulatory region sequence-specific DNA binding"/>
    <property type="evidence" value="ECO:0007669"/>
    <property type="project" value="TreeGrafter"/>
</dbReference>
<name>A0A9N9YII6_9HYPO</name>
<evidence type="ECO:0000313" key="5">
    <source>
        <dbReference type="EMBL" id="CAH0022494.1"/>
    </source>
</evidence>
<feature type="domain" description="Xylanolytic transcriptional activator regulatory" evidence="4">
    <location>
        <begin position="216"/>
        <end position="291"/>
    </location>
</feature>
<dbReference type="GO" id="GO:0000435">
    <property type="term" value="P:positive regulation of transcription from RNA polymerase II promoter by galactose"/>
    <property type="evidence" value="ECO:0007669"/>
    <property type="project" value="TreeGrafter"/>
</dbReference>
<dbReference type="GO" id="GO:0006351">
    <property type="term" value="P:DNA-templated transcription"/>
    <property type="evidence" value="ECO:0007669"/>
    <property type="project" value="InterPro"/>
</dbReference>
<accession>A0A9N9YII6</accession>
<sequence>MNATLDSRVTEEPQVHEKRTLADVDSMNGIVGEPLYSPEVFGSSSAGEFMRQIKAGIDARLGLVQSTASIAQEPSPLPFPAVHRDRTNYGEDSRHFTLPPRGLADRLMLAYWDANWALYPLVNRSEVEADYKAVWSGGDLQYNEYTTMCILNTCFALGCQYSDAVPTEQRRRAGAEYFTRARHLQINSTDQVSVEAVQCLLLMGSYLQTTSEVHECWMMVGKAIRIAQSIGLHQPRYWDHQDSIRRREYARRAWYGCVFMDRVLSMTFGRPAMTPEWLSNAVPLPAMIDDEYLDTQKEGSANSPDGNPCVMAFAVKALQLYGIMNDILLTLYTRDEEQKRSTRELARILELDEQLQSWHDSIPSFLYMSSDSQRSIIFQRQAFILRIRYLHIRILLLRPILARPWHQSTPRRAANSDDSLGKIMLDQGSLVCFQAAHELINIFKTSPDLESLSGTLPGWWYSILYLYTAATVVLAEKLKNHGSEVESSPSNSQDLNSWDDVISILRRYGKVGEIAKRCVAALEILAAKISPGAAVANGQGTDEPGHEEDVSLVNPHCGLDVNWESVLSTLDVDSMTWLSSMSADLY</sequence>
<keyword evidence="6" id="KW-1185">Reference proteome</keyword>